<evidence type="ECO:0000259" key="14">
    <source>
        <dbReference type="SMART" id="SM01350"/>
    </source>
</evidence>
<evidence type="ECO:0000256" key="4">
    <source>
        <dbReference type="ARBA" id="ARBA00011738"/>
    </source>
</evidence>
<evidence type="ECO:0000256" key="8">
    <source>
        <dbReference type="ARBA" id="ARBA00023126"/>
    </source>
</evidence>
<keyword evidence="6 10" id="KW-0560">Oxidoreductase</keyword>
<evidence type="ECO:0000313" key="15">
    <source>
        <dbReference type="EMBL" id="CAF9909690.1"/>
    </source>
</evidence>
<feature type="active site" description="Proton donor" evidence="11">
    <location>
        <position position="177"/>
    </location>
</feature>
<feature type="binding site" description="in other chain" evidence="12">
    <location>
        <position position="274"/>
    </location>
    <ligand>
        <name>substrate</name>
        <note>ligand shared between dimeric partners</note>
    </ligand>
</feature>
<feature type="binding site" description="in other chain" evidence="12">
    <location>
        <position position="247"/>
    </location>
    <ligand>
        <name>substrate</name>
        <note>ligand shared between dimeric partners</note>
    </ligand>
</feature>
<dbReference type="InterPro" id="IPR006113">
    <property type="entry name" value="6PGDH_Gnd/GntZ"/>
</dbReference>
<protein>
    <recommendedName>
        <fullName evidence="10 13">6-phosphogluconate dehydrogenase, decarboxylating</fullName>
        <ecNumber evidence="10 13">1.1.1.44</ecNumber>
    </recommendedName>
</protein>
<reference evidence="15" key="1">
    <citation type="submission" date="2021-03" db="EMBL/GenBank/DDBJ databases">
        <authorList>
            <person name="Tagirdzhanova G."/>
        </authorList>
    </citation>
    <scope>NUCLEOTIDE SEQUENCE</scope>
</reference>
<accession>A0A8H3EQ66</accession>
<keyword evidence="5 10" id="KW-0521">NADP</keyword>
<feature type="active site" description="Proton acceptor" evidence="11">
    <location>
        <position position="170"/>
    </location>
</feature>
<evidence type="ECO:0000256" key="13">
    <source>
        <dbReference type="RuleBase" id="RU000485"/>
    </source>
</evidence>
<organism evidence="15 16">
    <name type="scientific">Gomphillus americanus</name>
    <dbReference type="NCBI Taxonomy" id="1940652"/>
    <lineage>
        <taxon>Eukaryota</taxon>
        <taxon>Fungi</taxon>
        <taxon>Dikarya</taxon>
        <taxon>Ascomycota</taxon>
        <taxon>Pezizomycotina</taxon>
        <taxon>Lecanoromycetes</taxon>
        <taxon>OSLEUM clade</taxon>
        <taxon>Ostropomycetidae</taxon>
        <taxon>Ostropales</taxon>
        <taxon>Graphidaceae</taxon>
        <taxon>Gomphilloideae</taxon>
        <taxon>Gomphillus</taxon>
    </lineage>
</organism>
<dbReference type="EC" id="1.1.1.44" evidence="10 13"/>
<dbReference type="InterPro" id="IPR008927">
    <property type="entry name" value="6-PGluconate_DH-like_C_sf"/>
</dbReference>
<dbReference type="AlphaFoldDB" id="A0A8H3EQ66"/>
<dbReference type="SUPFAM" id="SSF51735">
    <property type="entry name" value="NAD(P)-binding Rossmann-fold domains"/>
    <property type="match status" value="1"/>
</dbReference>
<dbReference type="InterPro" id="IPR006183">
    <property type="entry name" value="Pgluconate_DH"/>
</dbReference>
<comment type="similarity">
    <text evidence="3 10 13">Belongs to the 6-phosphogluconate dehydrogenase family.</text>
</comment>
<comment type="catalytic activity">
    <reaction evidence="9 10 13">
        <text>6-phospho-D-gluconate + NADP(+) = D-ribulose 5-phosphate + CO2 + NADPH</text>
        <dbReference type="Rhea" id="RHEA:10116"/>
        <dbReference type="ChEBI" id="CHEBI:16526"/>
        <dbReference type="ChEBI" id="CHEBI:57783"/>
        <dbReference type="ChEBI" id="CHEBI:58121"/>
        <dbReference type="ChEBI" id="CHEBI:58349"/>
        <dbReference type="ChEBI" id="CHEBI:58759"/>
        <dbReference type="EC" id="1.1.1.44"/>
    </reaction>
</comment>
<dbReference type="Pfam" id="PF03446">
    <property type="entry name" value="NAD_binding_2"/>
    <property type="match status" value="1"/>
</dbReference>
<dbReference type="NCBIfam" id="NF006765">
    <property type="entry name" value="PRK09287.1"/>
    <property type="match status" value="1"/>
</dbReference>
<dbReference type="Gene3D" id="1.10.1040.10">
    <property type="entry name" value="N-(1-d-carboxylethyl)-l-norvaline Dehydrogenase, domain 2"/>
    <property type="match status" value="1"/>
</dbReference>
<feature type="binding site" evidence="12">
    <location>
        <position position="432"/>
    </location>
    <ligand>
        <name>substrate</name>
        <note>ligand shared between dimeric partners</note>
    </ligand>
</feature>
<keyword evidence="16" id="KW-1185">Reference proteome</keyword>
<dbReference type="SMART" id="SM01350">
    <property type="entry name" value="6PGD"/>
    <property type="match status" value="1"/>
</dbReference>
<feature type="binding site" description="in other chain" evidence="12">
    <location>
        <position position="178"/>
    </location>
    <ligand>
        <name>substrate</name>
        <note>ligand shared between dimeric partners</note>
    </ligand>
</feature>
<feature type="binding site" description="in other chain" evidence="12">
    <location>
        <begin position="116"/>
        <end position="118"/>
    </location>
    <ligand>
        <name>substrate</name>
        <note>ligand shared between dimeric partners</note>
    </ligand>
</feature>
<feature type="binding site" description="in other chain" evidence="12">
    <location>
        <position position="90"/>
    </location>
    <ligand>
        <name>substrate</name>
        <note>ligand shared between dimeric partners</note>
    </ligand>
</feature>
<dbReference type="GO" id="GO:0050661">
    <property type="term" value="F:NADP binding"/>
    <property type="evidence" value="ECO:0007669"/>
    <property type="project" value="InterPro"/>
</dbReference>
<dbReference type="GO" id="GO:0019521">
    <property type="term" value="P:D-gluconate metabolic process"/>
    <property type="evidence" value="ECO:0007669"/>
    <property type="project" value="UniProtKB-KW"/>
</dbReference>
<sequence>MGQNLILNAADHGFKVVAFNRTVSKVDRFLAEEAKGKNIIGAHSIEDFVNKLKKPRRMMLLVMAGKPVDDFIDALLPFVEKGDIIIDGGNSHYPDTNRRTKALAEKGIRFVGTGVSGGEEGARYGPSLMPGGNEEAWPYIKDVFQSIAAKSDGEPCCDWVGDEGAGHYVKMVHNGIEYGDMQLICEAYDILKRGLGLHEKEIGDIFAEWNKGVLDSFLIEITRDVLRFMDDDGEPLVEKILDKAGQKGTGKWTAINALDLGMPVTLIGEAVFARCLSSLKDERVRASKKLSGPTHKFEGDKKEFIDNLEQALYASKIISYAQGFLLMQEAAKQYNWKLNKPSIALMWRGGCIIRSVFLKDITSAYRENPDLENLLFNDFFNKAIHTAQPGWRDIVSKGALWGIPTPAFSTALSFYDGLRSENLPASLLQAQRDYFGAHTFRIKPQFANKKYEEGKDIHVNWTGRGGNVSASTYQA</sequence>
<dbReference type="PANTHER" id="PTHR11811">
    <property type="entry name" value="6-PHOSPHOGLUCONATE DEHYDROGENASE"/>
    <property type="match status" value="1"/>
</dbReference>
<dbReference type="Gene3D" id="3.40.50.720">
    <property type="entry name" value="NAD(P)-binding Rossmann-like Domain"/>
    <property type="match status" value="1"/>
</dbReference>
<comment type="pathway">
    <text evidence="2 10 13">Carbohydrate degradation; pentose phosphate pathway; D-ribulose 5-phosphate from D-glucose 6-phosphate (oxidative stage): step 3/3.</text>
</comment>
<dbReference type="PRINTS" id="PR00076">
    <property type="entry name" value="6PGDHDRGNASE"/>
</dbReference>
<evidence type="ECO:0000256" key="3">
    <source>
        <dbReference type="ARBA" id="ARBA00008419"/>
    </source>
</evidence>
<dbReference type="Proteomes" id="UP000664169">
    <property type="component" value="Unassembled WGS sequence"/>
</dbReference>
<feature type="domain" description="6-phosphogluconate dehydrogenase C-terminal" evidence="14">
    <location>
        <begin position="166"/>
        <end position="462"/>
    </location>
</feature>
<name>A0A8H3EQ66_9LECA</name>
<evidence type="ECO:0000256" key="9">
    <source>
        <dbReference type="ARBA" id="ARBA00048640"/>
    </source>
</evidence>
<dbReference type="FunFam" id="1.10.1040.10:FF:000002">
    <property type="entry name" value="6-phosphogluconate dehydrogenase, decarboxylating"/>
    <property type="match status" value="1"/>
</dbReference>
<dbReference type="UniPathway" id="UPA00115">
    <property type="reaction ID" value="UER00410"/>
</dbReference>
<dbReference type="InterPro" id="IPR036291">
    <property type="entry name" value="NAD(P)-bd_dom_sf"/>
</dbReference>
<dbReference type="InterPro" id="IPR006115">
    <property type="entry name" value="6PGDH_NADP-bd"/>
</dbReference>
<comment type="subunit">
    <text evidence="4 10">Homodimer.</text>
</comment>
<dbReference type="OrthoDB" id="434986at2759"/>
<evidence type="ECO:0000256" key="10">
    <source>
        <dbReference type="PIRNR" id="PIRNR000109"/>
    </source>
</evidence>
<evidence type="ECO:0000256" key="2">
    <source>
        <dbReference type="ARBA" id="ARBA00004874"/>
    </source>
</evidence>
<dbReference type="FunFam" id="3.40.50.720:FF:000007">
    <property type="entry name" value="6-phosphogluconate dehydrogenase, decarboxylating"/>
    <property type="match status" value="1"/>
</dbReference>
<feature type="binding site" evidence="12">
    <location>
        <position position="438"/>
    </location>
    <ligand>
        <name>substrate</name>
        <note>ligand shared between dimeric partners</note>
    </ligand>
</feature>
<dbReference type="GO" id="GO:0004616">
    <property type="term" value="F:phosphogluconate dehydrogenase (decarboxylating) activity"/>
    <property type="evidence" value="ECO:0007669"/>
    <property type="project" value="UniProtKB-EC"/>
</dbReference>
<proteinExistence type="inferred from homology"/>
<dbReference type="InterPro" id="IPR006184">
    <property type="entry name" value="6PGdom_BS"/>
</dbReference>
<dbReference type="PIRSF" id="PIRSF000109">
    <property type="entry name" value="6PGD"/>
    <property type="match status" value="1"/>
</dbReference>
<evidence type="ECO:0000256" key="12">
    <source>
        <dbReference type="PIRSR" id="PIRSR000109-2"/>
    </source>
</evidence>
<dbReference type="GO" id="GO:0009051">
    <property type="term" value="P:pentose-phosphate shunt, oxidative branch"/>
    <property type="evidence" value="ECO:0007669"/>
    <property type="project" value="UniProtKB-ARBA"/>
</dbReference>
<evidence type="ECO:0000313" key="16">
    <source>
        <dbReference type="Proteomes" id="UP000664169"/>
    </source>
</evidence>
<dbReference type="InterPro" id="IPR006114">
    <property type="entry name" value="6PGDH_C"/>
</dbReference>
<evidence type="ECO:0000256" key="1">
    <source>
        <dbReference type="ARBA" id="ARBA00002526"/>
    </source>
</evidence>
<dbReference type="SUPFAM" id="SSF48179">
    <property type="entry name" value="6-phosphogluconate dehydrogenase C-terminal domain-like"/>
    <property type="match status" value="1"/>
</dbReference>
<feature type="binding site" description="in other chain" evidence="12">
    <location>
        <begin position="173"/>
        <end position="174"/>
    </location>
    <ligand>
        <name>substrate</name>
        <note>ligand shared between dimeric partners</note>
    </ligand>
</feature>
<dbReference type="PROSITE" id="PS00461">
    <property type="entry name" value="6PGD"/>
    <property type="match status" value="1"/>
</dbReference>
<comment type="function">
    <text evidence="1 10">Catalyzes the oxidative decarboxylation of 6-phosphogluconate to ribulose 5-phosphate and CO(2), with concomitant reduction of NADP to NADPH.</text>
</comment>
<evidence type="ECO:0000256" key="11">
    <source>
        <dbReference type="PIRSR" id="PIRSR000109-1"/>
    </source>
</evidence>
<dbReference type="NCBIfam" id="TIGR00873">
    <property type="entry name" value="gnd"/>
    <property type="match status" value="1"/>
</dbReference>
<comment type="caution">
    <text evidence="15">The sequence shown here is derived from an EMBL/GenBank/DDBJ whole genome shotgun (WGS) entry which is preliminary data.</text>
</comment>
<dbReference type="Gene3D" id="1.20.5.320">
    <property type="entry name" value="6-Phosphogluconate Dehydrogenase, domain 3"/>
    <property type="match status" value="1"/>
</dbReference>
<gene>
    <name evidence="15" type="primary">GND1</name>
    <name evidence="15" type="ORF">GOMPHAMPRED_006841</name>
</gene>
<dbReference type="EMBL" id="CAJPDQ010000005">
    <property type="protein sequence ID" value="CAF9909690.1"/>
    <property type="molecule type" value="Genomic_DNA"/>
</dbReference>
<dbReference type="Pfam" id="PF00393">
    <property type="entry name" value="6PGD"/>
    <property type="match status" value="1"/>
</dbReference>
<evidence type="ECO:0000256" key="6">
    <source>
        <dbReference type="ARBA" id="ARBA00023002"/>
    </source>
</evidence>
<dbReference type="FunFam" id="1.20.5.320:FF:000002">
    <property type="entry name" value="6-phosphogluconate dehydrogenase, decarboxylating"/>
    <property type="match status" value="1"/>
</dbReference>
<keyword evidence="8 10" id="KW-0570">Pentose shunt</keyword>
<evidence type="ECO:0000256" key="5">
    <source>
        <dbReference type="ARBA" id="ARBA00022857"/>
    </source>
</evidence>
<dbReference type="InterPro" id="IPR013328">
    <property type="entry name" value="6PGD_dom2"/>
</dbReference>
<evidence type="ECO:0000256" key="7">
    <source>
        <dbReference type="ARBA" id="ARBA00023064"/>
    </source>
</evidence>
<keyword evidence="7 13" id="KW-0311">Gluconate utilization</keyword>